<evidence type="ECO:0000259" key="6">
    <source>
        <dbReference type="Pfam" id="PF01694"/>
    </source>
</evidence>
<evidence type="ECO:0000313" key="8">
    <source>
        <dbReference type="Proteomes" id="UP000028680"/>
    </source>
</evidence>
<dbReference type="KEGG" id="ptp:RCA23_c21480"/>
<keyword evidence="8" id="KW-1185">Reference proteome</keyword>
<accession>A0AAN0RK55</accession>
<dbReference type="GO" id="GO:0016020">
    <property type="term" value="C:membrane"/>
    <property type="evidence" value="ECO:0007669"/>
    <property type="project" value="UniProtKB-SubCell"/>
</dbReference>
<dbReference type="AlphaFoldDB" id="A0AAN0RK55"/>
<feature type="transmembrane region" description="Helical" evidence="5">
    <location>
        <begin position="12"/>
        <end position="31"/>
    </location>
</feature>
<feature type="domain" description="Peptidase S54 rhomboid" evidence="6">
    <location>
        <begin position="72"/>
        <end position="209"/>
    </location>
</feature>
<evidence type="ECO:0000256" key="1">
    <source>
        <dbReference type="ARBA" id="ARBA00004141"/>
    </source>
</evidence>
<dbReference type="Gene3D" id="1.20.1540.10">
    <property type="entry name" value="Rhomboid-like"/>
    <property type="match status" value="1"/>
</dbReference>
<feature type="transmembrane region" description="Helical" evidence="5">
    <location>
        <begin position="168"/>
        <end position="185"/>
    </location>
</feature>
<keyword evidence="2 5" id="KW-0812">Transmembrane</keyword>
<keyword evidence="4 5" id="KW-0472">Membrane</keyword>
<name>A0AAN0RK55_9RHOB</name>
<evidence type="ECO:0000256" key="4">
    <source>
        <dbReference type="ARBA" id="ARBA00023136"/>
    </source>
</evidence>
<evidence type="ECO:0000313" key="7">
    <source>
        <dbReference type="EMBL" id="AII87675.1"/>
    </source>
</evidence>
<protein>
    <recommendedName>
        <fullName evidence="6">Peptidase S54 rhomboid domain-containing protein</fullName>
    </recommendedName>
</protein>
<sequence>MSDSPPPAVNPLPPAVIVLFLAVVIGEAYIAGAEAQLWGQFDARIGLIRQFAFLPEGFERAVSAGIWQPELFWRMLTYPFVHDAVMQSILASVLILALGKFVGEILGNTAVFAIFGISSVCAALGYAQFTSSTYPLFGGHPPAYGLIGGFSFVLFSRAEGLLSHQLRAFRMLGLLMAINISFSLFSSGQTLWVAELCAAVAGFISAALIQPGGLASLVAKFRRH</sequence>
<feature type="transmembrane region" description="Helical" evidence="5">
    <location>
        <begin position="139"/>
        <end position="156"/>
    </location>
</feature>
<dbReference type="Proteomes" id="UP000028680">
    <property type="component" value="Chromosome"/>
</dbReference>
<feature type="transmembrane region" description="Helical" evidence="5">
    <location>
        <begin position="191"/>
        <end position="219"/>
    </location>
</feature>
<reference evidence="7 8" key="1">
    <citation type="journal article" date="2014" name="ISME J.">
        <title>Adaptation of an abundant Roseobacter RCA organism to pelagic systems revealed by genomic and transcriptomic analyses.</title>
        <authorList>
            <person name="Voget S."/>
            <person name="Wemheuer B."/>
            <person name="Brinkhoff T."/>
            <person name="Vollmers J."/>
            <person name="Dietrich S."/>
            <person name="Giebel H.A."/>
            <person name="Beardsley C."/>
            <person name="Sardemann C."/>
            <person name="Bakenhus I."/>
            <person name="Billerbeck S."/>
            <person name="Daniel R."/>
            <person name="Simon M."/>
        </authorList>
    </citation>
    <scope>NUCLEOTIDE SEQUENCE [LARGE SCALE GENOMIC DNA]</scope>
    <source>
        <strain evidence="7 8">RCA23</strain>
    </source>
</reference>
<gene>
    <name evidence="7" type="ORF">RCA23_c21480</name>
</gene>
<dbReference type="InterPro" id="IPR035952">
    <property type="entry name" value="Rhomboid-like_sf"/>
</dbReference>
<dbReference type="Pfam" id="PF01694">
    <property type="entry name" value="Rhomboid"/>
    <property type="match status" value="1"/>
</dbReference>
<organism evidence="7 8">
    <name type="scientific">Planktomarina temperata RCA23</name>
    <dbReference type="NCBI Taxonomy" id="666509"/>
    <lineage>
        <taxon>Bacteria</taxon>
        <taxon>Pseudomonadati</taxon>
        <taxon>Pseudomonadota</taxon>
        <taxon>Alphaproteobacteria</taxon>
        <taxon>Rhodobacterales</taxon>
        <taxon>Paracoccaceae</taxon>
        <taxon>Planktomarina</taxon>
    </lineage>
</organism>
<evidence type="ECO:0000256" key="3">
    <source>
        <dbReference type="ARBA" id="ARBA00022989"/>
    </source>
</evidence>
<dbReference type="InterPro" id="IPR022764">
    <property type="entry name" value="Peptidase_S54_rhomboid_dom"/>
</dbReference>
<evidence type="ECO:0000256" key="5">
    <source>
        <dbReference type="SAM" id="Phobius"/>
    </source>
</evidence>
<proteinExistence type="predicted"/>
<comment type="subcellular location">
    <subcellularLocation>
        <location evidence="1">Membrane</location>
        <topology evidence="1">Multi-pass membrane protein</topology>
    </subcellularLocation>
</comment>
<feature type="transmembrane region" description="Helical" evidence="5">
    <location>
        <begin position="105"/>
        <end position="127"/>
    </location>
</feature>
<dbReference type="RefSeq" id="WP_044050353.1">
    <property type="nucleotide sequence ID" value="NZ_CP003984.1"/>
</dbReference>
<dbReference type="EMBL" id="CP003984">
    <property type="protein sequence ID" value="AII87675.1"/>
    <property type="molecule type" value="Genomic_DNA"/>
</dbReference>
<dbReference type="SUPFAM" id="SSF144091">
    <property type="entry name" value="Rhomboid-like"/>
    <property type="match status" value="1"/>
</dbReference>
<keyword evidence="3 5" id="KW-1133">Transmembrane helix</keyword>
<feature type="transmembrane region" description="Helical" evidence="5">
    <location>
        <begin position="80"/>
        <end position="98"/>
    </location>
</feature>
<evidence type="ECO:0000256" key="2">
    <source>
        <dbReference type="ARBA" id="ARBA00022692"/>
    </source>
</evidence>
<dbReference type="GO" id="GO:0004252">
    <property type="term" value="F:serine-type endopeptidase activity"/>
    <property type="evidence" value="ECO:0007669"/>
    <property type="project" value="InterPro"/>
</dbReference>